<keyword evidence="2" id="KW-0547">Nucleotide-binding</keyword>
<dbReference type="AlphaFoldDB" id="A0A429GK33"/>
<organism evidence="5 7">
    <name type="scientific">Candidatus Methanodesulfokora washburnensis</name>
    <dbReference type="NCBI Taxonomy" id="2478471"/>
    <lineage>
        <taxon>Archaea</taxon>
        <taxon>Thermoproteota</taxon>
        <taxon>Candidatus Korarchaeia</taxon>
        <taxon>Candidatus Korarchaeia incertae sedis</taxon>
        <taxon>Candidatus Methanodesulfokora</taxon>
    </lineage>
</organism>
<dbReference type="PROSITE" id="PS50893">
    <property type="entry name" value="ABC_TRANSPORTER_2"/>
    <property type="match status" value="1"/>
</dbReference>
<evidence type="ECO:0000256" key="1">
    <source>
        <dbReference type="ARBA" id="ARBA00022448"/>
    </source>
</evidence>
<dbReference type="PANTHER" id="PTHR42711">
    <property type="entry name" value="ABC TRANSPORTER ATP-BINDING PROTEIN"/>
    <property type="match status" value="1"/>
</dbReference>
<dbReference type="Pfam" id="PF00005">
    <property type="entry name" value="ABC_tran"/>
    <property type="match status" value="1"/>
</dbReference>
<dbReference type="SMART" id="SM00382">
    <property type="entry name" value="AAA"/>
    <property type="match status" value="1"/>
</dbReference>
<dbReference type="EMBL" id="RCOS01000099">
    <property type="protein sequence ID" value="RSN74190.1"/>
    <property type="molecule type" value="Genomic_DNA"/>
</dbReference>
<dbReference type="Proteomes" id="UP000316217">
    <property type="component" value="Unassembled WGS sequence"/>
</dbReference>
<dbReference type="PROSITE" id="PS00211">
    <property type="entry name" value="ABC_TRANSPORTER_1"/>
    <property type="match status" value="1"/>
</dbReference>
<dbReference type="GO" id="GO:0005524">
    <property type="term" value="F:ATP binding"/>
    <property type="evidence" value="ECO:0007669"/>
    <property type="project" value="UniProtKB-KW"/>
</dbReference>
<dbReference type="SUPFAM" id="SSF52540">
    <property type="entry name" value="P-loop containing nucleoside triphosphate hydrolases"/>
    <property type="match status" value="1"/>
</dbReference>
<dbReference type="GO" id="GO:0016887">
    <property type="term" value="F:ATP hydrolysis activity"/>
    <property type="evidence" value="ECO:0007669"/>
    <property type="project" value="InterPro"/>
</dbReference>
<dbReference type="InterPro" id="IPR003593">
    <property type="entry name" value="AAA+_ATPase"/>
</dbReference>
<dbReference type="InterPro" id="IPR017871">
    <property type="entry name" value="ABC_transporter-like_CS"/>
</dbReference>
<comment type="caution">
    <text evidence="5">The sequence shown here is derived from an EMBL/GenBank/DDBJ whole genome shotgun (WGS) entry which is preliminary data.</text>
</comment>
<dbReference type="EMBL" id="RXII01000068">
    <property type="protein sequence ID" value="RZN61770.1"/>
    <property type="molecule type" value="Genomic_DNA"/>
</dbReference>
<gene>
    <name evidence="5" type="ORF">D6D85_08590</name>
    <name evidence="6" type="ORF">EF810_04410</name>
</gene>
<evidence type="ECO:0000256" key="3">
    <source>
        <dbReference type="ARBA" id="ARBA00022840"/>
    </source>
</evidence>
<dbReference type="InterPro" id="IPR050763">
    <property type="entry name" value="ABC_transporter_ATP-binding"/>
</dbReference>
<reference evidence="5 7" key="1">
    <citation type="submission" date="2018-10" db="EMBL/GenBank/DDBJ databases">
        <title>Co-occurring genomic capacity for anaerobic methane metabolism and dissimilatory sulfite reduction discovered in the Korarchaeota.</title>
        <authorList>
            <person name="Mckay L.J."/>
            <person name="Dlakic M."/>
            <person name="Fields M.W."/>
            <person name="Delmont T.O."/>
            <person name="Eren A.M."/>
            <person name="Jay Z.J."/>
            <person name="Klingelsmith K.B."/>
            <person name="Rusch D.B."/>
            <person name="Inskeep W.P."/>
        </authorList>
    </citation>
    <scope>NUCLEOTIDE SEQUENCE [LARGE SCALE GENOMIC DNA]</scope>
    <source>
        <strain evidence="5 7">MDKW</strain>
    </source>
</reference>
<proteinExistence type="predicted"/>
<dbReference type="InterPro" id="IPR027417">
    <property type="entry name" value="P-loop_NTPase"/>
</dbReference>
<name>A0A429GK33_9CREN</name>
<evidence type="ECO:0000313" key="8">
    <source>
        <dbReference type="Proteomes" id="UP000316217"/>
    </source>
</evidence>
<evidence type="ECO:0000313" key="5">
    <source>
        <dbReference type="EMBL" id="RSN74190.1"/>
    </source>
</evidence>
<evidence type="ECO:0000313" key="7">
    <source>
        <dbReference type="Proteomes" id="UP000277582"/>
    </source>
</evidence>
<keyword evidence="3 5" id="KW-0067">ATP-binding</keyword>
<keyword evidence="7" id="KW-1185">Reference proteome</keyword>
<keyword evidence="1" id="KW-0813">Transport</keyword>
<evidence type="ECO:0000256" key="2">
    <source>
        <dbReference type="ARBA" id="ARBA00022741"/>
    </source>
</evidence>
<protein>
    <submittedName>
        <fullName evidence="5">ABC transporter ATP-binding protein</fullName>
    </submittedName>
</protein>
<dbReference type="OrthoDB" id="87732at2157"/>
<evidence type="ECO:0000259" key="4">
    <source>
        <dbReference type="PROSITE" id="PS50893"/>
    </source>
</evidence>
<evidence type="ECO:0000313" key="6">
    <source>
        <dbReference type="EMBL" id="RZN61770.1"/>
    </source>
</evidence>
<dbReference type="Gene3D" id="3.40.50.300">
    <property type="entry name" value="P-loop containing nucleotide triphosphate hydrolases"/>
    <property type="match status" value="1"/>
</dbReference>
<dbReference type="RefSeq" id="WP_125671585.1">
    <property type="nucleotide sequence ID" value="NZ_RCOS01000099.1"/>
</dbReference>
<dbReference type="Proteomes" id="UP000277582">
    <property type="component" value="Unassembled WGS sequence"/>
</dbReference>
<sequence>MAAITVINLRKEFGDIVAVDNVSFSVKEGSVFGYLGPNGAGKTTTLRMIYGALRPTSGEIYVMGYDALREKNEAKKLLGVMPENTGIYPRLTAEENLVYFGRLRGLSGYDLERRVEKLLKRLNLEEKRYVMADKLSSGQKQKLAFARAIIHEPPVLILDEPTLGVDVMSAREIREIIREYADQGGTVVLSTHNMWEVQKLCSDVAIINKGKIVYSGSRAELEKISGEKEFEEIFVKLVRDEHVEAL</sequence>
<feature type="domain" description="ABC transporter" evidence="4">
    <location>
        <begin position="4"/>
        <end position="234"/>
    </location>
</feature>
<dbReference type="InterPro" id="IPR003439">
    <property type="entry name" value="ABC_transporter-like_ATP-bd"/>
</dbReference>
<accession>A0A429GK33</accession>
<dbReference type="PANTHER" id="PTHR42711:SF18">
    <property type="entry name" value="ABC TRANSPORTER, ATP-BINDING PROTEIN"/>
    <property type="match status" value="1"/>
</dbReference>
<reference evidence="6 8" key="2">
    <citation type="journal article" date="2019" name="Nat. Microbiol.">
        <title>Wide diversity of methane and short-chain alkane metabolisms in uncultured archaea.</title>
        <authorList>
            <person name="Borrel G."/>
            <person name="Adam P.S."/>
            <person name="McKay L.J."/>
            <person name="Chen L.X."/>
            <person name="Sierra-Garcia I.N."/>
            <person name="Sieber C.M."/>
            <person name="Letourneur Q."/>
            <person name="Ghozlane A."/>
            <person name="Andersen G.L."/>
            <person name="Li W.J."/>
            <person name="Hallam S.J."/>
            <person name="Muyzer G."/>
            <person name="de Oliveira V.M."/>
            <person name="Inskeep W.P."/>
            <person name="Banfield J.F."/>
            <person name="Gribaldo S."/>
        </authorList>
    </citation>
    <scope>NUCLEOTIDE SEQUENCE [LARGE SCALE GENOMIC DNA]</scope>
    <source>
        <strain evidence="6">NM4</strain>
    </source>
</reference>